<dbReference type="Proteomes" id="UP000630445">
    <property type="component" value="Unassembled WGS sequence"/>
</dbReference>
<sequence length="126" mass="14383">MPGCPFLLAETWRVRPALHVFGHVHEAYGSEPVYWDEAQRAWERLCATRRPRARYGRLMSLFGFLRDLFDVQGWLDAARVIAYGVLGVVWAKVWGGENRGCGWMVNAACMYRNTGRLGNKPQVVVL</sequence>
<keyword evidence="3" id="KW-1185">Reference proteome</keyword>
<dbReference type="OrthoDB" id="630188at2759"/>
<evidence type="ECO:0008006" key="4">
    <source>
        <dbReference type="Google" id="ProtNLM"/>
    </source>
</evidence>
<evidence type="ECO:0000313" key="2">
    <source>
        <dbReference type="EMBL" id="KAF7166090.1"/>
    </source>
</evidence>
<dbReference type="InterPro" id="IPR051693">
    <property type="entry name" value="UPF0046_metallophosphoest"/>
</dbReference>
<dbReference type="InterPro" id="IPR029052">
    <property type="entry name" value="Metallo-depent_PP-like"/>
</dbReference>
<dbReference type="PANTHER" id="PTHR12905">
    <property type="entry name" value="METALLOPHOSPHOESTERASE"/>
    <property type="match status" value="1"/>
</dbReference>
<dbReference type="PANTHER" id="PTHR12905:SF18">
    <property type="entry name" value="ESTER HYDROLASE, PUTATIVE (AFU_ORTHOLOGUE AFUA_4G03130)-RELATED"/>
    <property type="match status" value="1"/>
</dbReference>
<organism evidence="1 3">
    <name type="scientific">Aspergillus hiratsukae</name>
    <dbReference type="NCBI Taxonomy" id="1194566"/>
    <lineage>
        <taxon>Eukaryota</taxon>
        <taxon>Fungi</taxon>
        <taxon>Dikarya</taxon>
        <taxon>Ascomycota</taxon>
        <taxon>Pezizomycotina</taxon>
        <taxon>Eurotiomycetes</taxon>
        <taxon>Eurotiomycetidae</taxon>
        <taxon>Eurotiales</taxon>
        <taxon>Aspergillaceae</taxon>
        <taxon>Aspergillus</taxon>
        <taxon>Aspergillus subgen. Fumigati</taxon>
    </lineage>
</organism>
<name>A0A8H6UFZ7_9EURO</name>
<dbReference type="Gene3D" id="3.60.21.10">
    <property type="match status" value="1"/>
</dbReference>
<dbReference type="EMBL" id="JACBAF010002151">
    <property type="protein sequence ID" value="KAF7166090.1"/>
    <property type="molecule type" value="Genomic_DNA"/>
</dbReference>
<evidence type="ECO:0000313" key="3">
    <source>
        <dbReference type="Proteomes" id="UP000630445"/>
    </source>
</evidence>
<dbReference type="AlphaFoldDB" id="A0A8H6UFZ7"/>
<dbReference type="EMBL" id="JACBAD010002021">
    <property type="protein sequence ID" value="KAF7122345.1"/>
    <property type="molecule type" value="Genomic_DNA"/>
</dbReference>
<accession>A0A8H6UFZ7</accession>
<reference evidence="1" key="1">
    <citation type="submission" date="2020-06" db="EMBL/GenBank/DDBJ databases">
        <title>Draft genome sequences of strains closely related to Aspergillus parafelis and Aspergillus hiratsukae.</title>
        <authorList>
            <person name="Dos Santos R.A.C."/>
            <person name="Rivero-Menendez O."/>
            <person name="Steenwyk J.L."/>
            <person name="Mead M.E."/>
            <person name="Goldman G.H."/>
            <person name="Alastruey-Izquierdo A."/>
            <person name="Rokas A."/>
        </authorList>
    </citation>
    <scope>NUCLEOTIDE SEQUENCE</scope>
    <source>
        <strain evidence="1">CNM-CM5793</strain>
        <strain evidence="2">CNM-CM6106</strain>
    </source>
</reference>
<dbReference type="Proteomes" id="UP000662466">
    <property type="component" value="Unassembled WGS sequence"/>
</dbReference>
<gene>
    <name evidence="1" type="ORF">CNMCM5793_000370</name>
    <name evidence="2" type="ORF">CNMCM6106_002048</name>
</gene>
<evidence type="ECO:0000313" key="1">
    <source>
        <dbReference type="EMBL" id="KAF7122345.1"/>
    </source>
</evidence>
<comment type="caution">
    <text evidence="1">The sequence shown here is derived from an EMBL/GenBank/DDBJ whole genome shotgun (WGS) entry which is preliminary data.</text>
</comment>
<proteinExistence type="predicted"/>
<protein>
    <recommendedName>
        <fullName evidence="4">Calcineurin-like phosphoesterase domain-containing protein</fullName>
    </recommendedName>
</protein>